<dbReference type="KEGG" id="pbf:CFX0092_A2280"/>
<evidence type="ECO:0000256" key="7">
    <source>
        <dbReference type="ARBA" id="ARBA00022840"/>
    </source>
</evidence>
<evidence type="ECO:0000256" key="3">
    <source>
        <dbReference type="ARBA" id="ARBA00022553"/>
    </source>
</evidence>
<evidence type="ECO:0000256" key="1">
    <source>
        <dbReference type="ARBA" id="ARBA00000085"/>
    </source>
</evidence>
<dbReference type="InterPro" id="IPR004358">
    <property type="entry name" value="Sig_transdc_His_kin-like_C"/>
</dbReference>
<dbReference type="SUPFAM" id="SSF55785">
    <property type="entry name" value="PYP-like sensor domain (PAS domain)"/>
    <property type="match status" value="1"/>
</dbReference>
<protein>
    <recommendedName>
        <fullName evidence="2">histidine kinase</fullName>
        <ecNumber evidence="2">2.7.13.3</ecNumber>
    </recommendedName>
</protein>
<dbReference type="PANTHER" id="PTHR43065">
    <property type="entry name" value="SENSOR HISTIDINE KINASE"/>
    <property type="match status" value="1"/>
</dbReference>
<dbReference type="Gene3D" id="3.30.565.10">
    <property type="entry name" value="Histidine kinase-like ATPase, C-terminal domain"/>
    <property type="match status" value="1"/>
</dbReference>
<keyword evidence="5" id="KW-0547">Nucleotide-binding</keyword>
<dbReference type="Pfam" id="PF13426">
    <property type="entry name" value="PAS_9"/>
    <property type="match status" value="1"/>
</dbReference>
<dbReference type="GO" id="GO:0005524">
    <property type="term" value="F:ATP binding"/>
    <property type="evidence" value="ECO:0007669"/>
    <property type="project" value="UniProtKB-KW"/>
</dbReference>
<accession>A0A160T4X5</accession>
<evidence type="ECO:0000259" key="9">
    <source>
        <dbReference type="PROSITE" id="PS50109"/>
    </source>
</evidence>
<dbReference type="Gene3D" id="3.30.450.20">
    <property type="entry name" value="PAS domain"/>
    <property type="match status" value="1"/>
</dbReference>
<dbReference type="SMART" id="SM00387">
    <property type="entry name" value="HATPase_c"/>
    <property type="match status" value="1"/>
</dbReference>
<proteinExistence type="predicted"/>
<dbReference type="NCBIfam" id="TIGR00229">
    <property type="entry name" value="sensory_box"/>
    <property type="match status" value="1"/>
</dbReference>
<dbReference type="InterPro" id="IPR036097">
    <property type="entry name" value="HisK_dim/P_sf"/>
</dbReference>
<feature type="domain" description="PAS" evidence="10">
    <location>
        <begin position="1"/>
        <end position="43"/>
    </location>
</feature>
<evidence type="ECO:0000256" key="8">
    <source>
        <dbReference type="ARBA" id="ARBA00023012"/>
    </source>
</evidence>
<dbReference type="CDD" id="cd00082">
    <property type="entry name" value="HisKA"/>
    <property type="match status" value="1"/>
</dbReference>
<evidence type="ECO:0000256" key="5">
    <source>
        <dbReference type="ARBA" id="ARBA00022741"/>
    </source>
</evidence>
<dbReference type="InterPro" id="IPR000014">
    <property type="entry name" value="PAS"/>
</dbReference>
<keyword evidence="8" id="KW-0902">Two-component regulatory system</keyword>
<evidence type="ECO:0000256" key="4">
    <source>
        <dbReference type="ARBA" id="ARBA00022679"/>
    </source>
</evidence>
<dbReference type="EC" id="2.7.13.3" evidence="2"/>
<dbReference type="Proteomes" id="UP000215027">
    <property type="component" value="Chromosome I"/>
</dbReference>
<dbReference type="RefSeq" id="WP_095043545.1">
    <property type="nucleotide sequence ID" value="NZ_LN890655.1"/>
</dbReference>
<reference evidence="11" key="1">
    <citation type="submission" date="2016-01" db="EMBL/GenBank/DDBJ databases">
        <authorList>
            <person name="Mcilroy J.S."/>
            <person name="Karst M S."/>
            <person name="Albertsen M."/>
        </authorList>
    </citation>
    <scope>NUCLEOTIDE SEQUENCE</scope>
    <source>
        <strain evidence="11">Cfx-K</strain>
    </source>
</reference>
<dbReference type="SMART" id="SM00091">
    <property type="entry name" value="PAS"/>
    <property type="match status" value="1"/>
</dbReference>
<sequence length="373" mass="40307">MEIEYAGRHAREGVVIVDEQGKILSANRAAEALLGYGAGQLTNLFVSDMWLGHRSPARTRAQDAELTRRNGETLPVTLDVTPLNGAAEGGRLLSFMKRDELERLNESLLHAQRLAGIGTLTASVAHELTNPISIITTTCANLADELRDETIDRAELLQAVELIEQSAFRCARIVEVLRHYAHNVGPAPDGAAEDGMTIAITSPAAIMQDALTMVEQQFRKQARVTVETELQPDPATIFCDHHRIAQVLINLLINARDAMQPAGGVVGVKFWTPDLRRETALAAHVRAVMPRNGNGAAADDLFAFSVADTGTGIAPTIMERIFEPFFTTKPRGQGTGLGLFIAQGIVAEHHGCIFAENNPGGGATFTVVLPRRQ</sequence>
<gene>
    <name evidence="11" type="ORF">CFX0092_A2280</name>
</gene>
<keyword evidence="3" id="KW-0597">Phosphoprotein</keyword>
<dbReference type="SUPFAM" id="SSF55874">
    <property type="entry name" value="ATPase domain of HSP90 chaperone/DNA topoisomerase II/histidine kinase"/>
    <property type="match status" value="1"/>
</dbReference>
<dbReference type="InterPro" id="IPR035965">
    <property type="entry name" value="PAS-like_dom_sf"/>
</dbReference>
<evidence type="ECO:0000256" key="2">
    <source>
        <dbReference type="ARBA" id="ARBA00012438"/>
    </source>
</evidence>
<feature type="domain" description="Histidine kinase" evidence="9">
    <location>
        <begin position="123"/>
        <end position="373"/>
    </location>
</feature>
<dbReference type="PRINTS" id="PR00344">
    <property type="entry name" value="BCTRLSENSOR"/>
</dbReference>
<keyword evidence="12" id="KW-1185">Reference proteome</keyword>
<comment type="catalytic activity">
    <reaction evidence="1">
        <text>ATP + protein L-histidine = ADP + protein N-phospho-L-histidine.</text>
        <dbReference type="EC" id="2.7.13.3"/>
    </reaction>
</comment>
<dbReference type="GO" id="GO:0000155">
    <property type="term" value="F:phosphorelay sensor kinase activity"/>
    <property type="evidence" value="ECO:0007669"/>
    <property type="project" value="InterPro"/>
</dbReference>
<evidence type="ECO:0000256" key="6">
    <source>
        <dbReference type="ARBA" id="ARBA00022777"/>
    </source>
</evidence>
<name>A0A160T4X5_9CHLR</name>
<dbReference type="PROSITE" id="PS50112">
    <property type="entry name" value="PAS"/>
    <property type="match status" value="1"/>
</dbReference>
<evidence type="ECO:0000313" key="12">
    <source>
        <dbReference type="Proteomes" id="UP000215027"/>
    </source>
</evidence>
<dbReference type="InterPro" id="IPR005467">
    <property type="entry name" value="His_kinase_dom"/>
</dbReference>
<dbReference type="AlphaFoldDB" id="A0A160T4X5"/>
<keyword evidence="7" id="KW-0067">ATP-binding</keyword>
<dbReference type="InterPro" id="IPR036890">
    <property type="entry name" value="HATPase_C_sf"/>
</dbReference>
<dbReference type="Pfam" id="PF02518">
    <property type="entry name" value="HATPase_c"/>
    <property type="match status" value="1"/>
</dbReference>
<dbReference type="SUPFAM" id="SSF47384">
    <property type="entry name" value="Homodimeric domain of signal transducing histidine kinase"/>
    <property type="match status" value="1"/>
</dbReference>
<dbReference type="CDD" id="cd00130">
    <property type="entry name" value="PAS"/>
    <property type="match status" value="1"/>
</dbReference>
<dbReference type="InterPro" id="IPR003661">
    <property type="entry name" value="HisK_dim/P_dom"/>
</dbReference>
<dbReference type="PANTHER" id="PTHR43065:SF10">
    <property type="entry name" value="PEROXIDE STRESS-ACTIVATED HISTIDINE KINASE MAK3"/>
    <property type="match status" value="1"/>
</dbReference>
<dbReference type="Gene3D" id="1.10.287.130">
    <property type="match status" value="1"/>
</dbReference>
<dbReference type="EMBL" id="LN890655">
    <property type="protein sequence ID" value="CUS04158.2"/>
    <property type="molecule type" value="Genomic_DNA"/>
</dbReference>
<organism evidence="11 12">
    <name type="scientific">Candidatus Promineifilum breve</name>
    <dbReference type="NCBI Taxonomy" id="1806508"/>
    <lineage>
        <taxon>Bacteria</taxon>
        <taxon>Bacillati</taxon>
        <taxon>Chloroflexota</taxon>
        <taxon>Ardenticatenia</taxon>
        <taxon>Candidatus Promineifilales</taxon>
        <taxon>Candidatus Promineifilaceae</taxon>
        <taxon>Candidatus Promineifilum</taxon>
    </lineage>
</organism>
<keyword evidence="4 11" id="KW-0808">Transferase</keyword>
<dbReference type="InterPro" id="IPR003594">
    <property type="entry name" value="HATPase_dom"/>
</dbReference>
<evidence type="ECO:0000259" key="10">
    <source>
        <dbReference type="PROSITE" id="PS50112"/>
    </source>
</evidence>
<dbReference type="Pfam" id="PF00512">
    <property type="entry name" value="HisKA"/>
    <property type="match status" value="1"/>
</dbReference>
<dbReference type="PROSITE" id="PS50109">
    <property type="entry name" value="HIS_KIN"/>
    <property type="match status" value="1"/>
</dbReference>
<evidence type="ECO:0000313" key="11">
    <source>
        <dbReference type="EMBL" id="CUS04158.2"/>
    </source>
</evidence>
<keyword evidence="6 11" id="KW-0418">Kinase</keyword>